<protein>
    <submittedName>
        <fullName evidence="1">Uncharacterized protein</fullName>
    </submittedName>
</protein>
<gene>
    <name evidence="1" type="ORF">UFOVP355_52</name>
    <name evidence="2" type="ORF">UFOVP677_52</name>
</gene>
<accession>A0A6J5M3D8</accession>
<dbReference type="EMBL" id="LR796366">
    <property type="protein sequence ID" value="CAB4139897.1"/>
    <property type="molecule type" value="Genomic_DNA"/>
</dbReference>
<evidence type="ECO:0000313" key="2">
    <source>
        <dbReference type="EMBL" id="CAB4156950.1"/>
    </source>
</evidence>
<evidence type="ECO:0000313" key="1">
    <source>
        <dbReference type="EMBL" id="CAB4139897.1"/>
    </source>
</evidence>
<organism evidence="1">
    <name type="scientific">uncultured Caudovirales phage</name>
    <dbReference type="NCBI Taxonomy" id="2100421"/>
    <lineage>
        <taxon>Viruses</taxon>
        <taxon>Duplodnaviria</taxon>
        <taxon>Heunggongvirae</taxon>
        <taxon>Uroviricota</taxon>
        <taxon>Caudoviricetes</taxon>
        <taxon>Peduoviridae</taxon>
        <taxon>Maltschvirus</taxon>
        <taxon>Maltschvirus maltsch</taxon>
    </lineage>
</organism>
<reference evidence="1" key="1">
    <citation type="submission" date="2020-04" db="EMBL/GenBank/DDBJ databases">
        <authorList>
            <person name="Chiriac C."/>
            <person name="Salcher M."/>
            <person name="Ghai R."/>
            <person name="Kavagutti S V."/>
        </authorList>
    </citation>
    <scope>NUCLEOTIDE SEQUENCE</scope>
</reference>
<proteinExistence type="predicted"/>
<name>A0A6J5M3D8_9CAUD</name>
<dbReference type="EMBL" id="LR796647">
    <property type="protein sequence ID" value="CAB4156950.1"/>
    <property type="molecule type" value="Genomic_DNA"/>
</dbReference>
<sequence>MAARFKKNKPMGGQRAPIIPSVQPAYAESQIGVRNQPTAPKMGALDKGSAAIWNVLAAIGGLVKDDLTKLKNNPMGSLAATADSLTIGPEARNRFKQGDYAGAINQSGIGQLAALPEMENVFKGQAGPMDALWLALTYGTGGMGKVAKATVTPTKQAVKKGSNKAMINILNRLK</sequence>